<evidence type="ECO:0000313" key="2">
    <source>
        <dbReference type="Proteomes" id="UP000178176"/>
    </source>
</evidence>
<name>A0A1F4YCQ6_9BACT</name>
<dbReference type="EMBL" id="MEXH01000029">
    <property type="protein sequence ID" value="OGC91767.1"/>
    <property type="molecule type" value="Genomic_DNA"/>
</dbReference>
<organism evidence="1 2">
    <name type="scientific">Candidatus Amesbacteria bacterium RIFCSPHIGHO2_01_FULL_48_32b</name>
    <dbReference type="NCBI Taxonomy" id="1797253"/>
    <lineage>
        <taxon>Bacteria</taxon>
        <taxon>Candidatus Amesiibacteriota</taxon>
    </lineage>
</organism>
<gene>
    <name evidence="1" type="ORF">A2876_01505</name>
</gene>
<comment type="caution">
    <text evidence="1">The sequence shown here is derived from an EMBL/GenBank/DDBJ whole genome shotgun (WGS) entry which is preliminary data.</text>
</comment>
<dbReference type="Proteomes" id="UP000178176">
    <property type="component" value="Unassembled WGS sequence"/>
</dbReference>
<sequence length="75" mass="8114">MALPPDYELSLMYGGEGDFCAPAASENRKRLVDWELIRGALALPLLLVPAALTVMELAAEAAKESVDKFITNKHA</sequence>
<protein>
    <submittedName>
        <fullName evidence="1">Uncharacterized protein</fullName>
    </submittedName>
</protein>
<proteinExistence type="predicted"/>
<dbReference type="AlphaFoldDB" id="A0A1F4YCQ6"/>
<evidence type="ECO:0000313" key="1">
    <source>
        <dbReference type="EMBL" id="OGC91767.1"/>
    </source>
</evidence>
<reference evidence="1 2" key="1">
    <citation type="journal article" date="2016" name="Nat. Commun.">
        <title>Thousands of microbial genomes shed light on interconnected biogeochemical processes in an aquifer system.</title>
        <authorList>
            <person name="Anantharaman K."/>
            <person name="Brown C.T."/>
            <person name="Hug L.A."/>
            <person name="Sharon I."/>
            <person name="Castelle C.J."/>
            <person name="Probst A.J."/>
            <person name="Thomas B.C."/>
            <person name="Singh A."/>
            <person name="Wilkins M.J."/>
            <person name="Karaoz U."/>
            <person name="Brodie E.L."/>
            <person name="Williams K.H."/>
            <person name="Hubbard S.S."/>
            <person name="Banfield J.F."/>
        </authorList>
    </citation>
    <scope>NUCLEOTIDE SEQUENCE [LARGE SCALE GENOMIC DNA]</scope>
</reference>
<accession>A0A1F4YCQ6</accession>